<dbReference type="EMBL" id="LGST01000019">
    <property type="protein sequence ID" value="KNE00225.1"/>
    <property type="molecule type" value="Genomic_DNA"/>
</dbReference>
<dbReference type="VEuPathDB" id="FungiDB:QG37_02765"/>
<name>A0A0L0P1T2_CANAR</name>
<evidence type="ECO:0000313" key="2">
    <source>
        <dbReference type="Proteomes" id="UP000037122"/>
    </source>
</evidence>
<reference evidence="2" key="1">
    <citation type="journal article" date="2015" name="BMC Genomics">
        <title>Draft genome of a commonly misdiagnosed multidrug resistant pathogen Candida auris.</title>
        <authorList>
            <person name="Chatterjee S."/>
            <person name="Alampalli S.V."/>
            <person name="Nageshan R.K."/>
            <person name="Chettiar S.T."/>
            <person name="Joshi S."/>
            <person name="Tatu U.S."/>
        </authorList>
    </citation>
    <scope>NUCLEOTIDE SEQUENCE [LARGE SCALE GENOMIC DNA]</scope>
    <source>
        <strain evidence="2">6684</strain>
    </source>
</reference>
<accession>A0A0L0P1T2</accession>
<dbReference type="Proteomes" id="UP000037122">
    <property type="component" value="Unassembled WGS sequence"/>
</dbReference>
<evidence type="ECO:0000313" key="1">
    <source>
        <dbReference type="EMBL" id="KNE00225.1"/>
    </source>
</evidence>
<gene>
    <name evidence="1" type="ORF">QG37_02765</name>
</gene>
<protein>
    <submittedName>
        <fullName evidence="1">Uncharacterized protein</fullName>
    </submittedName>
</protein>
<sequence length="50" mass="5413">MEMPSGLIFSGGEMLGTASNAIYTKPMTKIKIPAKRRNHDAPLMLAPINV</sequence>
<dbReference type="AlphaFoldDB" id="A0A0L0P1T2"/>
<comment type="caution">
    <text evidence="1">The sequence shown here is derived from an EMBL/GenBank/DDBJ whole genome shotgun (WGS) entry which is preliminary data.</text>
</comment>
<proteinExistence type="predicted"/>
<organism evidence="1 2">
    <name type="scientific">Candidozyma auris</name>
    <name type="common">Yeast</name>
    <name type="synonym">Candida auris</name>
    <dbReference type="NCBI Taxonomy" id="498019"/>
    <lineage>
        <taxon>Eukaryota</taxon>
        <taxon>Fungi</taxon>
        <taxon>Dikarya</taxon>
        <taxon>Ascomycota</taxon>
        <taxon>Saccharomycotina</taxon>
        <taxon>Pichiomycetes</taxon>
        <taxon>Metschnikowiaceae</taxon>
        <taxon>Candidozyma</taxon>
    </lineage>
</organism>